<reference evidence="9 10" key="1">
    <citation type="journal article" date="2011" name="J. Bacteriol.">
        <title>Genome sequence of strain IMCC3088, a proteorhodopsin-containing marine bacterium belonging to the OM60/NOR5 clade.</title>
        <authorList>
            <person name="Jang Y."/>
            <person name="Oh H.M."/>
            <person name="Kang I."/>
            <person name="Lee K."/>
            <person name="Yang S.J."/>
            <person name="Cho J.C."/>
        </authorList>
    </citation>
    <scope>NUCLEOTIDE SEQUENCE [LARGE SCALE GENOMIC DNA]</scope>
    <source>
        <strain evidence="9 10">IMCC3088</strain>
    </source>
</reference>
<keyword evidence="6" id="KW-0175">Coiled coil</keyword>
<dbReference type="GO" id="GO:0006352">
    <property type="term" value="P:DNA-templated transcription initiation"/>
    <property type="evidence" value="ECO:0007669"/>
    <property type="project" value="InterPro"/>
</dbReference>
<name>F3L1U1_9GAMM</name>
<feature type="domain" description="RNA polymerase sigma-70" evidence="7">
    <location>
        <begin position="214"/>
        <end position="227"/>
    </location>
</feature>
<dbReference type="CDD" id="cd06171">
    <property type="entry name" value="Sigma70_r4"/>
    <property type="match status" value="1"/>
</dbReference>
<accession>F3L1U1</accession>
<dbReference type="Pfam" id="PF04539">
    <property type="entry name" value="Sigma70_r3"/>
    <property type="match status" value="1"/>
</dbReference>
<dbReference type="Gene3D" id="1.10.10.10">
    <property type="entry name" value="Winged helix-like DNA-binding domain superfamily/Winged helix DNA-binding domain"/>
    <property type="match status" value="2"/>
</dbReference>
<keyword evidence="2 5" id="KW-0731">Sigma factor</keyword>
<comment type="similarity">
    <text evidence="5">Belongs to the sigma-70 factor family.</text>
</comment>
<dbReference type="RefSeq" id="WP_009575728.1">
    <property type="nucleotide sequence ID" value="NZ_AEIG01000035.1"/>
</dbReference>
<evidence type="ECO:0000313" key="9">
    <source>
        <dbReference type="EMBL" id="EGG29703.1"/>
    </source>
</evidence>
<evidence type="ECO:0000256" key="5">
    <source>
        <dbReference type="RuleBase" id="RU362124"/>
    </source>
</evidence>
<evidence type="ECO:0000259" key="7">
    <source>
        <dbReference type="PROSITE" id="PS00715"/>
    </source>
</evidence>
<keyword evidence="10" id="KW-1185">Reference proteome</keyword>
<dbReference type="PANTHER" id="PTHR30603:SF60">
    <property type="entry name" value="RNA POLYMERASE SIGMA FACTOR RPOD"/>
    <property type="match status" value="1"/>
</dbReference>
<protein>
    <recommendedName>
        <fullName evidence="5">RNA polymerase sigma factor</fullName>
    </recommendedName>
</protein>
<dbReference type="Pfam" id="PF04545">
    <property type="entry name" value="Sigma70_r4"/>
    <property type="match status" value="1"/>
</dbReference>
<dbReference type="EMBL" id="AEIG01000035">
    <property type="protein sequence ID" value="EGG29703.1"/>
    <property type="molecule type" value="Genomic_DNA"/>
</dbReference>
<dbReference type="PANTHER" id="PTHR30603">
    <property type="entry name" value="RNA POLYMERASE SIGMA FACTOR RPO"/>
    <property type="match status" value="1"/>
</dbReference>
<evidence type="ECO:0000256" key="1">
    <source>
        <dbReference type="ARBA" id="ARBA00023015"/>
    </source>
</evidence>
<sequence>MVMFAGDIDENVDFFFGEAERFPLLNAEQEQTIDQQKWDFAHQALLQLLKDPDGKDFVTEVCCAMLEQPANIEQFAQRNHYFTLKRDLKAIANSKSWLTPTQALIQAVQTGAPETEVLQRIEASQWPATFMVGLAIVAERACGRNRKDTLADALAIWNPSWQTWSFERKEALRRGLMGPVQGYLAARDKLVMHNVRLVYKLAREKQNRGIAVRDLVQEGIIGLVRAAEKFDYRLGFRFSTYAYNWTNQHIQRVCEGNGSLVTYPTHVTQEVNALYRVRNEWMDRRGEEPSLAELAEHSGFTLERVRELTQLTNLTVSIQSDDDEDTNALPESALVDEAANPALEQAQSRSLKRLLEQQLKQLDRREQMIVTARWGLDGRPSRTLAQLADQLEVSRELVRQLEKSALRKLQVDTELNKAFKVLSA</sequence>
<evidence type="ECO:0000256" key="6">
    <source>
        <dbReference type="SAM" id="Coils"/>
    </source>
</evidence>
<dbReference type="InterPro" id="IPR050239">
    <property type="entry name" value="Sigma-70_RNA_pol_init_factors"/>
</dbReference>
<evidence type="ECO:0000256" key="3">
    <source>
        <dbReference type="ARBA" id="ARBA00023125"/>
    </source>
</evidence>
<dbReference type="InterPro" id="IPR013325">
    <property type="entry name" value="RNA_pol_sigma_r2"/>
</dbReference>
<comment type="function">
    <text evidence="5">Sigma factors are initiation factors that promote the attachment of RNA polymerase to specific initiation sites and are then released.</text>
</comment>
<keyword evidence="1 5" id="KW-0805">Transcription regulation</keyword>
<keyword evidence="3 5" id="KW-0238">DNA-binding</keyword>
<dbReference type="InterPro" id="IPR036388">
    <property type="entry name" value="WH-like_DNA-bd_sf"/>
</dbReference>
<proteinExistence type="inferred from homology"/>
<dbReference type="SUPFAM" id="SSF88659">
    <property type="entry name" value="Sigma3 and sigma4 domains of RNA polymerase sigma factors"/>
    <property type="match status" value="2"/>
</dbReference>
<evidence type="ECO:0000256" key="2">
    <source>
        <dbReference type="ARBA" id="ARBA00023082"/>
    </source>
</evidence>
<dbReference type="Proteomes" id="UP000005615">
    <property type="component" value="Unassembled WGS sequence"/>
</dbReference>
<dbReference type="GO" id="GO:0016987">
    <property type="term" value="F:sigma factor activity"/>
    <property type="evidence" value="ECO:0007669"/>
    <property type="project" value="UniProtKB-KW"/>
</dbReference>
<dbReference type="InterPro" id="IPR007630">
    <property type="entry name" value="RNA_pol_sigma70_r4"/>
</dbReference>
<keyword evidence="4 5" id="KW-0804">Transcription</keyword>
<dbReference type="InterPro" id="IPR007624">
    <property type="entry name" value="RNA_pol_sigma70_r3"/>
</dbReference>
<dbReference type="NCBIfam" id="TIGR02937">
    <property type="entry name" value="sigma70-ECF"/>
    <property type="match status" value="1"/>
</dbReference>
<gene>
    <name evidence="9" type="ORF">IMCC3088_1431</name>
</gene>
<feature type="domain" description="RNA polymerase sigma-70" evidence="8">
    <location>
        <begin position="383"/>
        <end position="409"/>
    </location>
</feature>
<dbReference type="Pfam" id="PF04542">
    <property type="entry name" value="Sigma70_r2"/>
    <property type="match status" value="1"/>
</dbReference>
<dbReference type="eggNOG" id="COG0568">
    <property type="taxonomic scope" value="Bacteria"/>
</dbReference>
<evidence type="ECO:0000256" key="4">
    <source>
        <dbReference type="ARBA" id="ARBA00023163"/>
    </source>
</evidence>
<comment type="caution">
    <text evidence="9">The sequence shown here is derived from an EMBL/GenBank/DDBJ whole genome shotgun (WGS) entry which is preliminary data.</text>
</comment>
<dbReference type="InterPro" id="IPR000943">
    <property type="entry name" value="RNA_pol_sigma70"/>
</dbReference>
<dbReference type="GO" id="GO:0003677">
    <property type="term" value="F:DNA binding"/>
    <property type="evidence" value="ECO:0007669"/>
    <property type="project" value="UniProtKB-KW"/>
</dbReference>
<evidence type="ECO:0000313" key="10">
    <source>
        <dbReference type="Proteomes" id="UP000005615"/>
    </source>
</evidence>
<dbReference type="SUPFAM" id="SSF88946">
    <property type="entry name" value="Sigma2 domain of RNA polymerase sigma factors"/>
    <property type="match status" value="1"/>
</dbReference>
<organism evidence="9 10">
    <name type="scientific">Aequoribacter fuscus</name>
    <dbReference type="NCBI Taxonomy" id="2518989"/>
    <lineage>
        <taxon>Bacteria</taxon>
        <taxon>Pseudomonadati</taxon>
        <taxon>Pseudomonadota</taxon>
        <taxon>Gammaproteobacteria</taxon>
        <taxon>Cellvibrionales</taxon>
        <taxon>Halieaceae</taxon>
        <taxon>Aequoribacter</taxon>
    </lineage>
</organism>
<dbReference type="Gene3D" id="1.20.120.1810">
    <property type="match status" value="1"/>
</dbReference>
<feature type="coiled-coil region" evidence="6">
    <location>
        <begin position="345"/>
        <end position="404"/>
    </location>
</feature>
<evidence type="ECO:0000259" key="8">
    <source>
        <dbReference type="PROSITE" id="PS00716"/>
    </source>
</evidence>
<dbReference type="PROSITE" id="PS00716">
    <property type="entry name" value="SIGMA70_2"/>
    <property type="match status" value="1"/>
</dbReference>
<dbReference type="AlphaFoldDB" id="F3L1U1"/>
<dbReference type="InterPro" id="IPR007627">
    <property type="entry name" value="RNA_pol_sigma70_r2"/>
</dbReference>
<dbReference type="STRING" id="2518989.IMCC3088_1431"/>
<dbReference type="PROSITE" id="PS00715">
    <property type="entry name" value="SIGMA70_1"/>
    <property type="match status" value="1"/>
</dbReference>
<dbReference type="InterPro" id="IPR014284">
    <property type="entry name" value="RNA_pol_sigma-70_dom"/>
</dbReference>
<dbReference type="PRINTS" id="PR00046">
    <property type="entry name" value="SIGMA70FCT"/>
</dbReference>
<dbReference type="InterPro" id="IPR013324">
    <property type="entry name" value="RNA_pol_sigma_r3/r4-like"/>
</dbReference>